<organism evidence="1 2">
    <name type="scientific">Schizopora paradoxa</name>
    <dbReference type="NCBI Taxonomy" id="27342"/>
    <lineage>
        <taxon>Eukaryota</taxon>
        <taxon>Fungi</taxon>
        <taxon>Dikarya</taxon>
        <taxon>Basidiomycota</taxon>
        <taxon>Agaricomycotina</taxon>
        <taxon>Agaricomycetes</taxon>
        <taxon>Hymenochaetales</taxon>
        <taxon>Schizoporaceae</taxon>
        <taxon>Schizopora</taxon>
    </lineage>
</organism>
<dbReference type="InParanoid" id="A0A0H2RI97"/>
<evidence type="ECO:0000313" key="2">
    <source>
        <dbReference type="Proteomes" id="UP000053477"/>
    </source>
</evidence>
<evidence type="ECO:0000313" key="1">
    <source>
        <dbReference type="EMBL" id="KLO11357.1"/>
    </source>
</evidence>
<dbReference type="STRING" id="27342.A0A0H2RI97"/>
<accession>A0A0H2RI97</accession>
<protein>
    <submittedName>
        <fullName evidence="1">Uncharacterized protein</fullName>
    </submittedName>
</protein>
<dbReference type="Proteomes" id="UP000053477">
    <property type="component" value="Unassembled WGS sequence"/>
</dbReference>
<dbReference type="AlphaFoldDB" id="A0A0H2RI97"/>
<proteinExistence type="predicted"/>
<dbReference type="OrthoDB" id="3365698at2759"/>
<keyword evidence="2" id="KW-1185">Reference proteome</keyword>
<dbReference type="EMBL" id="KQ086002">
    <property type="protein sequence ID" value="KLO11357.1"/>
    <property type="molecule type" value="Genomic_DNA"/>
</dbReference>
<gene>
    <name evidence="1" type="ORF">SCHPADRAFT_475302</name>
</gene>
<reference evidence="1 2" key="1">
    <citation type="submission" date="2015-04" db="EMBL/GenBank/DDBJ databases">
        <title>Complete genome sequence of Schizopora paradoxa KUC8140, a cosmopolitan wood degrader in East Asia.</title>
        <authorList>
            <consortium name="DOE Joint Genome Institute"/>
            <person name="Min B."/>
            <person name="Park H."/>
            <person name="Jang Y."/>
            <person name="Kim J.-J."/>
            <person name="Kim K.H."/>
            <person name="Pangilinan J."/>
            <person name="Lipzen A."/>
            <person name="Riley R."/>
            <person name="Grigoriev I.V."/>
            <person name="Spatafora J.W."/>
            <person name="Choi I.-G."/>
        </authorList>
    </citation>
    <scope>NUCLEOTIDE SEQUENCE [LARGE SCALE GENOMIC DNA]</scope>
    <source>
        <strain evidence="1 2">KUC8140</strain>
    </source>
</reference>
<name>A0A0H2RI97_9AGAM</name>
<sequence>MKLRCSGDFDRNSGDRMEAREIETEQQANRNVFESESNLGDVDSHRLLQIQGNIDIDSDEGWLDTDERFPPVPLVYDPLLAKEDLRRANQAPNSVTRLRLAANTSNQLPDPIHHQLKIVESKIYSLRLRAGALKLPDEVLSVILEYAAHNERFTWQCFESMFIAMEISRAITLTHVCRRFRSLATRIPTLWSRISNASHLGAISACCERVTNSSVEIFLHGGRWRPATNVAPFLQATIAHSDKWNVFRLGDDPQPMTELLDDEEIEDLARETHNLQVNFLTEISINYPYTITSSTNVRPQVPKDSFHYYSTWSTPRLKSFSIRHLVPIPFSGSASLTTFKARARPERGIRLTPICPSYTVQGENYQLIVLVEFLSTCPNLEFSSLEILSLPTVDSSPMPKYHEFGSIERMKFHFANCEVSSLKSFFDCISFPNVSSLDLTLQMPYDANISIIEDGFRAIIPGAGRFPRLVTLVSSFDSYARHLNLPPYVEDRDINIPFSVFSHVQNLTLTLHDFGISESVLLDGLRWRGQGDAMGLR</sequence>
<dbReference type="Gene3D" id="1.20.1280.50">
    <property type="match status" value="1"/>
</dbReference>